<organism evidence="1 2">
    <name type="scientific">Paramecium tetraurelia</name>
    <dbReference type="NCBI Taxonomy" id="5888"/>
    <lineage>
        <taxon>Eukaryota</taxon>
        <taxon>Sar</taxon>
        <taxon>Alveolata</taxon>
        <taxon>Ciliophora</taxon>
        <taxon>Intramacronucleata</taxon>
        <taxon>Oligohymenophorea</taxon>
        <taxon>Peniculida</taxon>
        <taxon>Parameciidae</taxon>
        <taxon>Paramecium</taxon>
    </lineage>
</organism>
<evidence type="ECO:0008006" key="3">
    <source>
        <dbReference type="Google" id="ProtNLM"/>
    </source>
</evidence>
<dbReference type="EMBL" id="CT868263">
    <property type="protein sequence ID" value="CAK77112.1"/>
    <property type="molecule type" value="Genomic_DNA"/>
</dbReference>
<dbReference type="AlphaFoldDB" id="A0D245"/>
<reference evidence="1 2" key="1">
    <citation type="journal article" date="2006" name="Nature">
        <title>Global trends of whole-genome duplications revealed by the ciliate Paramecium tetraurelia.</title>
        <authorList>
            <consortium name="Genoscope"/>
            <person name="Aury J.-M."/>
            <person name="Jaillon O."/>
            <person name="Duret L."/>
            <person name="Noel B."/>
            <person name="Jubin C."/>
            <person name="Porcel B.M."/>
            <person name="Segurens B."/>
            <person name="Daubin V."/>
            <person name="Anthouard V."/>
            <person name="Aiach N."/>
            <person name="Arnaiz O."/>
            <person name="Billaut A."/>
            <person name="Beisson J."/>
            <person name="Blanc I."/>
            <person name="Bouhouche K."/>
            <person name="Camara F."/>
            <person name="Duharcourt S."/>
            <person name="Guigo R."/>
            <person name="Gogendeau D."/>
            <person name="Katinka M."/>
            <person name="Keller A.-M."/>
            <person name="Kissmehl R."/>
            <person name="Klotz C."/>
            <person name="Koll F."/>
            <person name="Le Moue A."/>
            <person name="Lepere C."/>
            <person name="Malinsky S."/>
            <person name="Nowacki M."/>
            <person name="Nowak J.K."/>
            <person name="Plattner H."/>
            <person name="Poulain J."/>
            <person name="Ruiz F."/>
            <person name="Serrano V."/>
            <person name="Zagulski M."/>
            <person name="Dessen P."/>
            <person name="Betermier M."/>
            <person name="Weissenbach J."/>
            <person name="Scarpelli C."/>
            <person name="Schachter V."/>
            <person name="Sperling L."/>
            <person name="Meyer E."/>
            <person name="Cohen J."/>
            <person name="Wincker P."/>
        </authorList>
    </citation>
    <scope>NUCLEOTIDE SEQUENCE [LARGE SCALE GENOMIC DNA]</scope>
    <source>
        <strain evidence="1 2">Stock d4-2</strain>
    </source>
</reference>
<accession>A0D245</accession>
<protein>
    <recommendedName>
        <fullName evidence="3">Transmembrane protein</fullName>
    </recommendedName>
</protein>
<dbReference type="KEGG" id="ptm:GSPATT00012618001"/>
<sequence>MLINILQSSIFHFPQTYYQFSSNIQIRSILIINYSTSSLLSGFIYQNYITKLLSPFNQFIILFKIFSIFQYKQSSYQKWFELSGNQQSCSIHIYIRPGILIGVFLYNYYSTFECNLKFSFIFLHKIQRNGQKNNFRKSIKVWKIQVKCYPFSILKNSNKSPFDQKQQLFINSYESFLINQIISLTTTSNPLQICSINIHINHISTSTYQNSLNLKFLTKSESNLQFSNYLYFIRFVDNILSKTSSDYIIQSGIHLQIIFIIFYLKIYSILNLPSFSSSQQKFMSESPKVFNNFISEYSSMSSIRNFQQFSNDLYIIDYPLPI</sequence>
<dbReference type="InParanoid" id="A0D245"/>
<gene>
    <name evidence="1" type="ORF">GSPATT00012618001</name>
</gene>
<dbReference type="Proteomes" id="UP000000600">
    <property type="component" value="Unassembled WGS sequence"/>
</dbReference>
<dbReference type="GeneID" id="5030293"/>
<proteinExistence type="predicted"/>
<keyword evidence="2" id="KW-1185">Reference proteome</keyword>
<dbReference type="RefSeq" id="XP_001444509.1">
    <property type="nucleotide sequence ID" value="XM_001444472.1"/>
</dbReference>
<dbReference type="HOGENOM" id="CLU_864527_0_0_1"/>
<evidence type="ECO:0000313" key="1">
    <source>
        <dbReference type="EMBL" id="CAK77112.1"/>
    </source>
</evidence>
<evidence type="ECO:0000313" key="2">
    <source>
        <dbReference type="Proteomes" id="UP000000600"/>
    </source>
</evidence>
<name>A0D245_PARTE</name>